<dbReference type="PATRIC" id="fig|907348.3.peg.763"/>
<keyword evidence="2" id="KW-0547">Nucleotide-binding</keyword>
<dbReference type="EMBL" id="AGRW01000038">
    <property type="protein sequence ID" value="EIC02530.1"/>
    <property type="molecule type" value="Genomic_DNA"/>
</dbReference>
<keyword evidence="6" id="KW-1185">Reference proteome</keyword>
<comment type="caution">
    <text evidence="5">The sequence shown here is derived from an EMBL/GenBank/DDBJ whole genome shotgun (WGS) entry which is preliminary data.</text>
</comment>
<dbReference type="GO" id="GO:0016887">
    <property type="term" value="F:ATP hydrolysis activity"/>
    <property type="evidence" value="ECO:0007669"/>
    <property type="project" value="InterPro"/>
</dbReference>
<evidence type="ECO:0000259" key="4">
    <source>
        <dbReference type="PROSITE" id="PS50893"/>
    </source>
</evidence>
<gene>
    <name evidence="5" type="ORF">TresaDRAFT_2408</name>
</gene>
<dbReference type="InterPro" id="IPR027417">
    <property type="entry name" value="P-loop_NTPase"/>
</dbReference>
<dbReference type="OrthoDB" id="9806726at2"/>
<dbReference type="CDD" id="cd03235">
    <property type="entry name" value="ABC_Metallic_Cations"/>
    <property type="match status" value="1"/>
</dbReference>
<dbReference type="PROSITE" id="PS50893">
    <property type="entry name" value="ABC_TRANSPORTER_2"/>
    <property type="match status" value="1"/>
</dbReference>
<evidence type="ECO:0000256" key="2">
    <source>
        <dbReference type="ARBA" id="ARBA00022741"/>
    </source>
</evidence>
<dbReference type="AlphaFoldDB" id="H7EIV2"/>
<dbReference type="InterPro" id="IPR017871">
    <property type="entry name" value="ABC_transporter-like_CS"/>
</dbReference>
<evidence type="ECO:0000256" key="3">
    <source>
        <dbReference type="ARBA" id="ARBA00022840"/>
    </source>
</evidence>
<dbReference type="eggNOG" id="COG1121">
    <property type="taxonomic scope" value="Bacteria"/>
</dbReference>
<feature type="domain" description="ABC transporter" evidence="4">
    <location>
        <begin position="3"/>
        <end position="215"/>
    </location>
</feature>
<dbReference type="Gene3D" id="3.40.50.300">
    <property type="entry name" value="P-loop containing nucleotide triphosphate hydrolases"/>
    <property type="match status" value="1"/>
</dbReference>
<reference evidence="5 6" key="1">
    <citation type="submission" date="2011-09" db="EMBL/GenBank/DDBJ databases">
        <title>The draft genome of Treponema saccharophilum DSM 2985.</title>
        <authorList>
            <consortium name="US DOE Joint Genome Institute (JGI-PGF)"/>
            <person name="Lucas S."/>
            <person name="Copeland A."/>
            <person name="Lapidus A."/>
            <person name="Glavina del Rio T."/>
            <person name="Dalin E."/>
            <person name="Tice H."/>
            <person name="Bruce D."/>
            <person name="Goodwin L."/>
            <person name="Pitluck S."/>
            <person name="Peters L."/>
            <person name="Kyrpides N."/>
            <person name="Mavromatis K."/>
            <person name="Ivanova N."/>
            <person name="Markowitz V."/>
            <person name="Cheng J.-F."/>
            <person name="Hugenholtz P."/>
            <person name="Woyke T."/>
            <person name="Wu D."/>
            <person name="Gronow S."/>
            <person name="Wellnitz S."/>
            <person name="Brambilla E."/>
            <person name="Klenk H.-P."/>
            <person name="Eisen J.A."/>
        </authorList>
    </citation>
    <scope>NUCLEOTIDE SEQUENCE [LARGE SCALE GENOMIC DNA]</scope>
    <source>
        <strain evidence="5 6">DSM 2985</strain>
    </source>
</reference>
<dbReference type="InterPro" id="IPR003439">
    <property type="entry name" value="ABC_transporter-like_ATP-bd"/>
</dbReference>
<dbReference type="PANTHER" id="PTHR42734">
    <property type="entry name" value="METAL TRANSPORT SYSTEM ATP-BINDING PROTEIN TM_0124-RELATED"/>
    <property type="match status" value="1"/>
</dbReference>
<dbReference type="InterPro" id="IPR003593">
    <property type="entry name" value="AAA+_ATPase"/>
</dbReference>
<evidence type="ECO:0000313" key="5">
    <source>
        <dbReference type="EMBL" id="EIC02530.1"/>
    </source>
</evidence>
<dbReference type="GO" id="GO:0005524">
    <property type="term" value="F:ATP binding"/>
    <property type="evidence" value="ECO:0007669"/>
    <property type="project" value="UniProtKB-KW"/>
</dbReference>
<organism evidence="5 6">
    <name type="scientific">Treponema saccharophilum DSM 2985</name>
    <dbReference type="NCBI Taxonomy" id="907348"/>
    <lineage>
        <taxon>Bacteria</taxon>
        <taxon>Pseudomonadati</taxon>
        <taxon>Spirochaetota</taxon>
        <taxon>Spirochaetia</taxon>
        <taxon>Spirochaetales</taxon>
        <taxon>Treponemataceae</taxon>
        <taxon>Treponema</taxon>
    </lineage>
</organism>
<dbReference type="PROSITE" id="PS00211">
    <property type="entry name" value="ABC_TRANSPORTER_1"/>
    <property type="match status" value="1"/>
</dbReference>
<name>H7EIV2_9SPIR</name>
<dbReference type="InterPro" id="IPR050153">
    <property type="entry name" value="Metal_Ion_Import_ABC"/>
</dbReference>
<evidence type="ECO:0000256" key="1">
    <source>
        <dbReference type="ARBA" id="ARBA00022448"/>
    </source>
</evidence>
<dbReference type="SMART" id="SM00382">
    <property type="entry name" value="AAA"/>
    <property type="match status" value="1"/>
</dbReference>
<dbReference type="Pfam" id="PF00005">
    <property type="entry name" value="ABC_tran"/>
    <property type="match status" value="1"/>
</dbReference>
<proteinExistence type="predicted"/>
<dbReference type="Proteomes" id="UP000003571">
    <property type="component" value="Unassembled WGS sequence"/>
</dbReference>
<evidence type="ECO:0000313" key="6">
    <source>
        <dbReference type="Proteomes" id="UP000003571"/>
    </source>
</evidence>
<dbReference type="STRING" id="907348.TresaDRAFT_2408"/>
<dbReference type="RefSeq" id="WP_002703030.1">
    <property type="nucleotide sequence ID" value="NZ_AGRW01000038.1"/>
</dbReference>
<accession>H7EIV2</accession>
<keyword evidence="3" id="KW-0067">ATP-binding</keyword>
<protein>
    <submittedName>
        <fullName evidence="5">ABC transporter related protein</fullName>
    </submittedName>
</protein>
<sequence length="215" mass="23246">MILTCKNLSVGYGGKSVADGINISVDKGDYVCIVGENGSGKTTFMKTVLSLIPAISGEIEFDESVKGKIGYLPQRTDVQKDFPASVTEIVLTGFQGKMGLRPFYTRAEKNEAQEQIERLGIGHLAKRCFRELSGGQQQRVLIARALCAAEGILLLDEPVSALDPKASEELYGCISALNRSGVAIMMITHDIDAAKKYAGKILKIGKTAETEVMER</sequence>
<keyword evidence="1" id="KW-0813">Transport</keyword>
<dbReference type="SUPFAM" id="SSF52540">
    <property type="entry name" value="P-loop containing nucleoside triphosphate hydrolases"/>
    <property type="match status" value="1"/>
</dbReference>